<sequence>MDFRKLLREARAEAARDRAGRQDVAPERPTPALEQPLTEQPLPPPFDLAPRPTLSLPAHAIQDGTIYYIPNWISVEEEPSVLDQVHAAAPSAWVQLKYRRLQVWGGSVTTTYEPEPLPRWLQALSSGLVEAGVFAASETPNHALINDYAPGDGILPHEDGPMYYPLVAILSAGASGRMTFQRHRETTPNDVPVHLTLDRRSLLVFTGEAYTKYLHSIDNVDDEHGVNHRISLTIRHVRPPSTAC</sequence>
<dbReference type="RefSeq" id="XP_008604005.1">
    <property type="nucleotide sequence ID" value="XM_008605783.1"/>
</dbReference>
<evidence type="ECO:0000256" key="4">
    <source>
        <dbReference type="ARBA" id="ARBA00022964"/>
    </source>
</evidence>
<evidence type="ECO:0000313" key="11">
    <source>
        <dbReference type="Proteomes" id="UP000030762"/>
    </source>
</evidence>
<evidence type="ECO:0000313" key="10">
    <source>
        <dbReference type="EMBL" id="EQC42582.1"/>
    </source>
</evidence>
<dbReference type="InterPro" id="IPR032862">
    <property type="entry name" value="ALKBH6"/>
</dbReference>
<evidence type="ECO:0000256" key="2">
    <source>
        <dbReference type="ARBA" id="ARBA00007879"/>
    </source>
</evidence>
<dbReference type="InParanoid" id="T0SIA2"/>
<gene>
    <name evidence="10" type="ORF">SDRG_00311</name>
</gene>
<dbReference type="Pfam" id="PF13532">
    <property type="entry name" value="2OG-FeII_Oxy_2"/>
    <property type="match status" value="1"/>
</dbReference>
<keyword evidence="3" id="KW-0479">Metal-binding</keyword>
<dbReference type="GO" id="GO:0046872">
    <property type="term" value="F:metal ion binding"/>
    <property type="evidence" value="ECO:0007669"/>
    <property type="project" value="UniProtKB-KW"/>
</dbReference>
<proteinExistence type="inferred from homology"/>
<dbReference type="GO" id="GO:0051213">
    <property type="term" value="F:dioxygenase activity"/>
    <property type="evidence" value="ECO:0007669"/>
    <property type="project" value="UniProtKB-KW"/>
</dbReference>
<reference evidence="10 11" key="1">
    <citation type="submission" date="2012-04" db="EMBL/GenBank/DDBJ databases">
        <title>The Genome Sequence of Saprolegnia declina VS20.</title>
        <authorList>
            <consortium name="The Broad Institute Genome Sequencing Platform"/>
            <person name="Russ C."/>
            <person name="Nusbaum C."/>
            <person name="Tyler B."/>
            <person name="van West P."/>
            <person name="Dieguez-Uribeondo J."/>
            <person name="de Bruijn I."/>
            <person name="Tripathy S."/>
            <person name="Jiang R."/>
            <person name="Young S.K."/>
            <person name="Zeng Q."/>
            <person name="Gargeya S."/>
            <person name="Fitzgerald M."/>
            <person name="Haas B."/>
            <person name="Abouelleil A."/>
            <person name="Alvarado L."/>
            <person name="Arachchi H.M."/>
            <person name="Berlin A."/>
            <person name="Chapman S.B."/>
            <person name="Goldberg J."/>
            <person name="Griggs A."/>
            <person name="Gujja S."/>
            <person name="Hansen M."/>
            <person name="Howarth C."/>
            <person name="Imamovic A."/>
            <person name="Larimer J."/>
            <person name="McCowen C."/>
            <person name="Montmayeur A."/>
            <person name="Murphy C."/>
            <person name="Neiman D."/>
            <person name="Pearson M."/>
            <person name="Priest M."/>
            <person name="Roberts A."/>
            <person name="Saif S."/>
            <person name="Shea T."/>
            <person name="Sisk P."/>
            <person name="Sykes S."/>
            <person name="Wortman J."/>
            <person name="Nusbaum C."/>
            <person name="Birren B."/>
        </authorList>
    </citation>
    <scope>NUCLEOTIDE SEQUENCE [LARGE SCALE GENOMIC DNA]</scope>
    <source>
        <strain evidence="10 11">VS20</strain>
    </source>
</reference>
<keyword evidence="11" id="KW-1185">Reference proteome</keyword>
<dbReference type="PROSITE" id="PS51471">
    <property type="entry name" value="FE2OG_OXY"/>
    <property type="match status" value="1"/>
</dbReference>
<dbReference type="Gene3D" id="2.60.120.590">
    <property type="entry name" value="Alpha-ketoglutarate-dependent dioxygenase AlkB-like"/>
    <property type="match status" value="1"/>
</dbReference>
<feature type="compositionally biased region" description="Basic and acidic residues" evidence="8">
    <location>
        <begin position="12"/>
        <end position="26"/>
    </location>
</feature>
<keyword evidence="7" id="KW-0539">Nucleus</keyword>
<dbReference type="PANTHER" id="PTHR46030:SF1">
    <property type="entry name" value="ALPHA-KETOGLUTARATE-DEPENDENT DIOXYGENASE ALKB HOMOLOG 6"/>
    <property type="match status" value="1"/>
</dbReference>
<keyword evidence="5" id="KW-0560">Oxidoreductase</keyword>
<evidence type="ECO:0000256" key="1">
    <source>
        <dbReference type="ARBA" id="ARBA00004123"/>
    </source>
</evidence>
<evidence type="ECO:0000256" key="7">
    <source>
        <dbReference type="ARBA" id="ARBA00023242"/>
    </source>
</evidence>
<dbReference type="OMA" id="IAHIAEW"/>
<evidence type="ECO:0000259" key="9">
    <source>
        <dbReference type="PROSITE" id="PS51471"/>
    </source>
</evidence>
<dbReference type="EMBL" id="JH767132">
    <property type="protein sequence ID" value="EQC42582.1"/>
    <property type="molecule type" value="Genomic_DNA"/>
</dbReference>
<dbReference type="GO" id="GO:0005634">
    <property type="term" value="C:nucleus"/>
    <property type="evidence" value="ECO:0007669"/>
    <property type="project" value="UniProtKB-SubCell"/>
</dbReference>
<dbReference type="SUPFAM" id="SSF51197">
    <property type="entry name" value="Clavaminate synthase-like"/>
    <property type="match status" value="1"/>
</dbReference>
<dbReference type="AlphaFoldDB" id="T0SIA2"/>
<keyword evidence="6" id="KW-0408">Iron</keyword>
<evidence type="ECO:0000256" key="6">
    <source>
        <dbReference type="ARBA" id="ARBA00023004"/>
    </source>
</evidence>
<dbReference type="InterPro" id="IPR005123">
    <property type="entry name" value="Oxoglu/Fe-dep_dioxygenase_dom"/>
</dbReference>
<dbReference type="InterPro" id="IPR027450">
    <property type="entry name" value="AlkB-like"/>
</dbReference>
<accession>T0SIA2</accession>
<protein>
    <recommendedName>
        <fullName evidence="9">Fe2OG dioxygenase domain-containing protein</fullName>
    </recommendedName>
</protein>
<comment type="subcellular location">
    <subcellularLocation>
        <location evidence="1">Nucleus</location>
    </subcellularLocation>
</comment>
<evidence type="ECO:0000256" key="8">
    <source>
        <dbReference type="SAM" id="MobiDB-lite"/>
    </source>
</evidence>
<dbReference type="eggNOG" id="KOG3200">
    <property type="taxonomic scope" value="Eukaryota"/>
</dbReference>
<feature type="compositionally biased region" description="Low complexity" evidence="8">
    <location>
        <begin position="31"/>
        <end position="40"/>
    </location>
</feature>
<dbReference type="Proteomes" id="UP000030762">
    <property type="component" value="Unassembled WGS sequence"/>
</dbReference>
<dbReference type="InterPro" id="IPR037151">
    <property type="entry name" value="AlkB-like_sf"/>
</dbReference>
<comment type="similarity">
    <text evidence="2">Belongs to the alkB family.</text>
</comment>
<dbReference type="PANTHER" id="PTHR46030">
    <property type="entry name" value="ALPHA-KETOGLUTARATE-DEPENDENT DIOXYGENASE ALKB HOMOLOG 6"/>
    <property type="match status" value="1"/>
</dbReference>
<feature type="region of interest" description="Disordered" evidence="8">
    <location>
        <begin position="12"/>
        <end position="53"/>
    </location>
</feature>
<dbReference type="GeneID" id="19941038"/>
<dbReference type="VEuPathDB" id="FungiDB:SDRG_00311"/>
<name>T0SIA2_SAPDV</name>
<keyword evidence="4" id="KW-0223">Dioxygenase</keyword>
<feature type="domain" description="Fe2OG dioxygenase" evidence="9">
    <location>
        <begin position="139"/>
        <end position="238"/>
    </location>
</feature>
<organism evidence="10 11">
    <name type="scientific">Saprolegnia diclina (strain VS20)</name>
    <dbReference type="NCBI Taxonomy" id="1156394"/>
    <lineage>
        <taxon>Eukaryota</taxon>
        <taxon>Sar</taxon>
        <taxon>Stramenopiles</taxon>
        <taxon>Oomycota</taxon>
        <taxon>Saprolegniomycetes</taxon>
        <taxon>Saprolegniales</taxon>
        <taxon>Saprolegniaceae</taxon>
        <taxon>Saprolegnia</taxon>
    </lineage>
</organism>
<dbReference type="OrthoDB" id="412814at2759"/>
<evidence type="ECO:0000256" key="3">
    <source>
        <dbReference type="ARBA" id="ARBA00022723"/>
    </source>
</evidence>
<evidence type="ECO:0000256" key="5">
    <source>
        <dbReference type="ARBA" id="ARBA00023002"/>
    </source>
</evidence>